<name>A0A6J2TP01_DROLE</name>
<organism evidence="2 3">
    <name type="scientific">Drosophila lebanonensis</name>
    <name type="common">Fruit fly</name>
    <name type="synonym">Scaptodrosophila lebanonensis</name>
    <dbReference type="NCBI Taxonomy" id="7225"/>
    <lineage>
        <taxon>Eukaryota</taxon>
        <taxon>Metazoa</taxon>
        <taxon>Ecdysozoa</taxon>
        <taxon>Arthropoda</taxon>
        <taxon>Hexapoda</taxon>
        <taxon>Insecta</taxon>
        <taxon>Pterygota</taxon>
        <taxon>Neoptera</taxon>
        <taxon>Endopterygota</taxon>
        <taxon>Diptera</taxon>
        <taxon>Brachycera</taxon>
        <taxon>Muscomorpha</taxon>
        <taxon>Ephydroidea</taxon>
        <taxon>Drosophilidae</taxon>
        <taxon>Scaptodrosophila</taxon>
    </lineage>
</organism>
<dbReference type="GeneID" id="115626535"/>
<evidence type="ECO:0000313" key="3">
    <source>
        <dbReference type="RefSeq" id="XP_030377774.1"/>
    </source>
</evidence>
<protein>
    <submittedName>
        <fullName evidence="3">Uncharacterized protein LOC115626535</fullName>
    </submittedName>
</protein>
<evidence type="ECO:0000259" key="1">
    <source>
        <dbReference type="Pfam" id="PF20266"/>
    </source>
</evidence>
<dbReference type="OrthoDB" id="7856318at2759"/>
<gene>
    <name evidence="3" type="primary">LOC115626535</name>
</gene>
<dbReference type="Gene3D" id="1.10.1410.40">
    <property type="match status" value="1"/>
</dbReference>
<reference evidence="3" key="1">
    <citation type="submission" date="2025-08" db="UniProtKB">
        <authorList>
            <consortium name="RefSeq"/>
        </authorList>
    </citation>
    <scope>IDENTIFICATION</scope>
    <source>
        <strain evidence="3">11010-0011.00</strain>
        <tissue evidence="3">Whole body</tissue>
    </source>
</reference>
<dbReference type="AlphaFoldDB" id="A0A6J2TP01"/>
<feature type="domain" description="Mab-21-like HhH/H2TH-like" evidence="1">
    <location>
        <begin position="62"/>
        <end position="146"/>
    </location>
</feature>
<sequence length="176" mass="20776">MLEFGYQQWPFAAPPLREKVYQSRPWYAVPQLVQPGNDRTFVPFAPSWEDDILHSEHNANIVVSLMERLRDFHKMKKLSNYMIKTVVLTELAEGDLDWDQSLDIIFVAVWEKLIQHLNNGKLGRFLSPQYNLFVDMSAVDVEKYYYTANKILQQIKKLQGVEEVTFDNVNNIFFNW</sequence>
<accession>A0A6J2TP01</accession>
<dbReference type="RefSeq" id="XP_030377774.1">
    <property type="nucleotide sequence ID" value="XM_030521914.1"/>
</dbReference>
<evidence type="ECO:0000313" key="2">
    <source>
        <dbReference type="Proteomes" id="UP000504634"/>
    </source>
</evidence>
<dbReference type="InterPro" id="IPR046906">
    <property type="entry name" value="Mab-21_HhH/H2TH-like"/>
</dbReference>
<keyword evidence="2" id="KW-1185">Reference proteome</keyword>
<proteinExistence type="predicted"/>
<dbReference type="Proteomes" id="UP000504634">
    <property type="component" value="Unplaced"/>
</dbReference>
<dbReference type="Pfam" id="PF20266">
    <property type="entry name" value="Mab-21_C"/>
    <property type="match status" value="1"/>
</dbReference>